<protein>
    <recommendedName>
        <fullName evidence="4">TonB-dependent receptor</fullName>
    </recommendedName>
</protein>
<evidence type="ECO:0008006" key="4">
    <source>
        <dbReference type="Google" id="ProtNLM"/>
    </source>
</evidence>
<feature type="signal peptide" evidence="1">
    <location>
        <begin position="1"/>
        <end position="45"/>
    </location>
</feature>
<reference evidence="3" key="1">
    <citation type="journal article" date="2019" name="Int. J. Syst. Evol. Microbiol.">
        <title>The Global Catalogue of Microorganisms (GCM) 10K type strain sequencing project: providing services to taxonomists for standard genome sequencing and annotation.</title>
        <authorList>
            <consortium name="The Broad Institute Genomics Platform"/>
            <consortium name="The Broad Institute Genome Sequencing Center for Infectious Disease"/>
            <person name="Wu L."/>
            <person name="Ma J."/>
        </authorList>
    </citation>
    <scope>NUCLEOTIDE SEQUENCE [LARGE SCALE GENOMIC DNA]</scope>
    <source>
        <strain evidence="3">KACC 11407</strain>
    </source>
</reference>
<keyword evidence="1" id="KW-0732">Signal</keyword>
<dbReference type="EMBL" id="JBHSNM010000001">
    <property type="protein sequence ID" value="MFC5569047.1"/>
    <property type="molecule type" value="Genomic_DNA"/>
</dbReference>
<dbReference type="Proteomes" id="UP001596036">
    <property type="component" value="Unassembled WGS sequence"/>
</dbReference>
<dbReference type="RefSeq" id="WP_386752884.1">
    <property type="nucleotide sequence ID" value="NZ_JBHSNM010000001.1"/>
</dbReference>
<comment type="caution">
    <text evidence="2">The sequence shown here is derived from an EMBL/GenBank/DDBJ whole genome shotgun (WGS) entry which is preliminary data.</text>
</comment>
<accession>A0ABW0SJ75</accession>
<evidence type="ECO:0000256" key="1">
    <source>
        <dbReference type="SAM" id="SignalP"/>
    </source>
</evidence>
<keyword evidence="3" id="KW-1185">Reference proteome</keyword>
<name>A0ABW0SJ75_9GAMM</name>
<feature type="chain" id="PRO_5046871781" description="TonB-dependent receptor" evidence="1">
    <location>
        <begin position="46"/>
        <end position="1241"/>
    </location>
</feature>
<dbReference type="SUPFAM" id="SSF56935">
    <property type="entry name" value="Porins"/>
    <property type="match status" value="1"/>
</dbReference>
<proteinExistence type="predicted"/>
<organism evidence="2 3">
    <name type="scientific">Lysobacter yangpyeongensis</name>
    <dbReference type="NCBI Taxonomy" id="346182"/>
    <lineage>
        <taxon>Bacteria</taxon>
        <taxon>Pseudomonadati</taxon>
        <taxon>Pseudomonadota</taxon>
        <taxon>Gammaproteobacteria</taxon>
        <taxon>Lysobacterales</taxon>
        <taxon>Lysobacteraceae</taxon>
        <taxon>Lysobacter</taxon>
    </lineage>
</organism>
<evidence type="ECO:0000313" key="3">
    <source>
        <dbReference type="Proteomes" id="UP001596036"/>
    </source>
</evidence>
<evidence type="ECO:0000313" key="2">
    <source>
        <dbReference type="EMBL" id="MFC5569047.1"/>
    </source>
</evidence>
<gene>
    <name evidence="2" type="ORF">ACFPN1_03070</name>
</gene>
<sequence length="1241" mass="137928">MESTGIPRHARMTRGSSAARGTLKVKALDCALAGLLAGMSTVAAAADDNNAAAASPSLDCTQQGCSDSDGLLFQLRTRSYDVPVTQGTNANSSSEALQPDRRVTVAMEQPGQAVVTGRFSVTLACGAAIWATEDPVLGQPELAVSAPSVVPFEDGRVIEPVDFYVRGNYPAFIDRYEISLYRASDGDLIEPLASVPVAVTGVSRAQWDGVLSKTPGLRAGDELVYVLRAYDKAGRYDETQPRKLQLVTPQEAERTGQLLRTKTPDGARLSVDEALQRSLVDSAFAGNGLRLQNIPIYGSRIRIQGRDVPEGMSLTINGDDYPVDLERKFAAEYLVPVGRHVFEIVAKGGEGTEEERHEAEVDVTGRYFFAVALADVTLTRNRVSGSDAAFANDSRYGDDILSDGRLAFYGKAKLRGKYLVTAQADTTERDLEHLFDDFTQADPQDVFRRLDPDLYYPVYGDDSTTYRDVDTMGRFYLRVDWDKNQALWGNYATGLTGTEYAQYVRSLYGAALNWRSPDTNPWGDPKQELRLFGSEAQTAPGHVEFLGTGGSLYYLRHTDLLPGSDVVVAEVRDPTTGRVERRIPLQRGADYEIDELQGRILLTRPLAQITRDNSPTLTRDAPLDGLEQRLVVDYEWVPSDFDSDQITAGGRARHWFGDHVGVGVTYVDENRAGEDYSIFGGDVTLQAGKGTYLKAEYVQTQSSTSPVFYSDNGGFSFTRLDAQGPREGEAKLVEARANFREIGWTDQEWSAGAWWRDIGEGYSQSRYSHGRAVTEYGAEVLGRFTPQFGLYARYTRAESGSDALTQAQATLEWHIDEKRTLSGEVRRVEDSSIADAAGTLGAIRYSQRLGTSFDVYGQAQVTLDDDHGRYDDNDALTVGGKYLFGSQSSVGVEATTGDRGDSAQLNAEYWFSPDYTLYGAYTYSTDSTQRSLFDPDPQGGWTLGQRWRLSNQVTMYNESQFLKEPSQSGIAHTFGMDFYPGLGWNLGFTLNSGELESATGVVDRRAASISGGRTSPDTEWRSQLEWRRDTGAEQREQWVSTNRLTHKINESWRIAARLNYSETDDRLDPLAGAKFIEGNFGFAYRPWDSTRWGLFGRYTYLYDLATLGQDGGAQVDQRSHVLSFEGVFKPGQHWEYAAKLARREGEVRMGRGEGQWFDSATTFAALQARYELRTQWHALAEYRWLAVDDGGTKRGFLIGLDRDIGRNFRIGVGYNFTDFSDDLTDFDYRQRGWFLNLTGRY</sequence>